<evidence type="ECO:0000313" key="2">
    <source>
        <dbReference type="EMBL" id="PRX41522.1"/>
    </source>
</evidence>
<evidence type="ECO:0000256" key="1">
    <source>
        <dbReference type="SAM" id="Phobius"/>
    </source>
</evidence>
<protein>
    <submittedName>
        <fullName evidence="2">Uncharacterized protein</fullName>
    </submittedName>
</protein>
<gene>
    <name evidence="2" type="ORF">CLV97_106136</name>
</gene>
<dbReference type="RefSeq" id="WP_106344572.1">
    <property type="nucleotide sequence ID" value="NZ_PVNE01000006.1"/>
</dbReference>
<feature type="transmembrane region" description="Helical" evidence="1">
    <location>
        <begin position="76"/>
        <end position="100"/>
    </location>
</feature>
<keyword evidence="1" id="KW-0472">Membrane</keyword>
<dbReference type="Proteomes" id="UP000237797">
    <property type="component" value="Unassembled WGS sequence"/>
</dbReference>
<proteinExistence type="predicted"/>
<feature type="transmembrane region" description="Helical" evidence="1">
    <location>
        <begin position="48"/>
        <end position="64"/>
    </location>
</feature>
<name>A0A2T0LGU5_9BACL</name>
<comment type="caution">
    <text evidence="2">The sequence shown here is derived from an EMBL/GenBank/DDBJ whole genome shotgun (WGS) entry which is preliminary data.</text>
</comment>
<organism evidence="2 3">
    <name type="scientific">Planifilum fimeticola</name>
    <dbReference type="NCBI Taxonomy" id="201975"/>
    <lineage>
        <taxon>Bacteria</taxon>
        <taxon>Bacillati</taxon>
        <taxon>Bacillota</taxon>
        <taxon>Bacilli</taxon>
        <taxon>Bacillales</taxon>
        <taxon>Thermoactinomycetaceae</taxon>
        <taxon>Planifilum</taxon>
    </lineage>
</organism>
<dbReference type="EMBL" id="PVNE01000006">
    <property type="protein sequence ID" value="PRX41522.1"/>
    <property type="molecule type" value="Genomic_DNA"/>
</dbReference>
<reference evidence="2 3" key="1">
    <citation type="submission" date="2018-03" db="EMBL/GenBank/DDBJ databases">
        <title>Genomic Encyclopedia of Archaeal and Bacterial Type Strains, Phase II (KMG-II): from individual species to whole genera.</title>
        <authorList>
            <person name="Goeker M."/>
        </authorList>
    </citation>
    <scope>NUCLEOTIDE SEQUENCE [LARGE SCALE GENOMIC DNA]</scope>
    <source>
        <strain evidence="2 3">DSM 44946</strain>
    </source>
</reference>
<feature type="transmembrane region" description="Helical" evidence="1">
    <location>
        <begin position="16"/>
        <end position="36"/>
    </location>
</feature>
<dbReference type="AlphaFoldDB" id="A0A2T0LGU5"/>
<evidence type="ECO:0000313" key="3">
    <source>
        <dbReference type="Proteomes" id="UP000237797"/>
    </source>
</evidence>
<accession>A0A2T0LGU5</accession>
<keyword evidence="1" id="KW-0812">Transmembrane</keyword>
<keyword evidence="3" id="KW-1185">Reference proteome</keyword>
<sequence>MFSELKKRFGSDYKNVLSYLIISEILLWCLVVYFMMNDVSSLALHKNLAIPIFAVFLVYTYIANRKWRVYQRMKNTLYRYWVEFPTLLLIIAFAIVDLFIL</sequence>
<dbReference type="OrthoDB" id="9839602at2"/>
<keyword evidence="1" id="KW-1133">Transmembrane helix</keyword>